<sequence>MTNNSPPRETEEYSGDLTINEEVDPLFSMEHKNTEIHYGDLMHMRKPDHMKELDLNQPDVIFAINLGIQIQAINDVSGTIKPKLKADLQCLVSEACIKALDRKQVTFCLDDSK</sequence>
<dbReference type="AlphaFoldDB" id="A0ABD2PB78"/>
<dbReference type="Proteomes" id="UP001516400">
    <property type="component" value="Unassembled WGS sequence"/>
</dbReference>
<proteinExistence type="predicted"/>
<keyword evidence="2" id="KW-1185">Reference proteome</keyword>
<comment type="caution">
    <text evidence="1">The sequence shown here is derived from an EMBL/GenBank/DDBJ whole genome shotgun (WGS) entry which is preliminary data.</text>
</comment>
<protein>
    <submittedName>
        <fullName evidence="1">Uncharacterized protein</fullName>
    </submittedName>
</protein>
<gene>
    <name evidence="1" type="ORF">HHI36_002214</name>
</gene>
<evidence type="ECO:0000313" key="2">
    <source>
        <dbReference type="Proteomes" id="UP001516400"/>
    </source>
</evidence>
<organism evidence="1 2">
    <name type="scientific">Cryptolaemus montrouzieri</name>
    <dbReference type="NCBI Taxonomy" id="559131"/>
    <lineage>
        <taxon>Eukaryota</taxon>
        <taxon>Metazoa</taxon>
        <taxon>Ecdysozoa</taxon>
        <taxon>Arthropoda</taxon>
        <taxon>Hexapoda</taxon>
        <taxon>Insecta</taxon>
        <taxon>Pterygota</taxon>
        <taxon>Neoptera</taxon>
        <taxon>Endopterygota</taxon>
        <taxon>Coleoptera</taxon>
        <taxon>Polyphaga</taxon>
        <taxon>Cucujiformia</taxon>
        <taxon>Coccinelloidea</taxon>
        <taxon>Coccinellidae</taxon>
        <taxon>Scymninae</taxon>
        <taxon>Scymnini</taxon>
        <taxon>Cryptolaemus</taxon>
    </lineage>
</organism>
<evidence type="ECO:0000313" key="1">
    <source>
        <dbReference type="EMBL" id="KAL3287750.1"/>
    </source>
</evidence>
<dbReference type="EMBL" id="JABFTP020000185">
    <property type="protein sequence ID" value="KAL3287750.1"/>
    <property type="molecule type" value="Genomic_DNA"/>
</dbReference>
<name>A0ABD2PB78_9CUCU</name>
<accession>A0ABD2PB78</accession>
<reference evidence="1 2" key="1">
    <citation type="journal article" date="2021" name="BMC Biol.">
        <title>Horizontally acquired antibacterial genes associated with adaptive radiation of ladybird beetles.</title>
        <authorList>
            <person name="Li H.S."/>
            <person name="Tang X.F."/>
            <person name="Huang Y.H."/>
            <person name="Xu Z.Y."/>
            <person name="Chen M.L."/>
            <person name="Du X.Y."/>
            <person name="Qiu B.Y."/>
            <person name="Chen P.T."/>
            <person name="Zhang W."/>
            <person name="Slipinski A."/>
            <person name="Escalona H.E."/>
            <person name="Waterhouse R.M."/>
            <person name="Zwick A."/>
            <person name="Pang H."/>
        </authorList>
    </citation>
    <scope>NUCLEOTIDE SEQUENCE [LARGE SCALE GENOMIC DNA]</scope>
    <source>
        <strain evidence="1">SYSU2018</strain>
    </source>
</reference>